<dbReference type="RefSeq" id="WP_329509226.1">
    <property type="nucleotide sequence ID" value="NZ_BAAAYZ010000279.1"/>
</dbReference>
<accession>A0ABU7FM87</accession>
<name>A0ABU7FM87_9ACTN</name>
<dbReference type="EMBL" id="JAYWVC010000084">
    <property type="protein sequence ID" value="MED7824797.1"/>
    <property type="molecule type" value="Genomic_DNA"/>
</dbReference>
<evidence type="ECO:0000313" key="2">
    <source>
        <dbReference type="Proteomes" id="UP001333996"/>
    </source>
</evidence>
<sequence>MAVDRRPVRYPMPAADPAAAAGALTAAGRTAAADPQGLVPLFVEAARGVPDARHRDLVHALRAAGFTT</sequence>
<organism evidence="1 2">
    <name type="scientific">Streptomyces chiangmaiensis</name>
    <dbReference type="NCBI Taxonomy" id="766497"/>
    <lineage>
        <taxon>Bacteria</taxon>
        <taxon>Bacillati</taxon>
        <taxon>Actinomycetota</taxon>
        <taxon>Actinomycetes</taxon>
        <taxon>Kitasatosporales</taxon>
        <taxon>Streptomycetaceae</taxon>
        <taxon>Streptomyces</taxon>
    </lineage>
</organism>
<comment type="caution">
    <text evidence="1">The sequence shown here is derived from an EMBL/GenBank/DDBJ whole genome shotgun (WGS) entry which is preliminary data.</text>
</comment>
<gene>
    <name evidence="1" type="ORF">VXC91_23100</name>
</gene>
<dbReference type="Proteomes" id="UP001333996">
    <property type="component" value="Unassembled WGS sequence"/>
</dbReference>
<reference evidence="1" key="1">
    <citation type="submission" date="2024-01" db="EMBL/GenBank/DDBJ databases">
        <title>First draft genome sequence data of TA4-1, the type strain of Gram-positive actinobacterium Streptomyces chiangmaiensis.</title>
        <authorList>
            <person name="Yasawong M."/>
            <person name="Nantapong N."/>
        </authorList>
    </citation>
    <scope>NUCLEOTIDE SEQUENCE</scope>
    <source>
        <strain evidence="1">TA4-1</strain>
    </source>
</reference>
<proteinExistence type="predicted"/>
<evidence type="ECO:0000313" key="1">
    <source>
        <dbReference type="EMBL" id="MED7824797.1"/>
    </source>
</evidence>
<protein>
    <submittedName>
        <fullName evidence="1">Uncharacterized protein</fullName>
    </submittedName>
</protein>
<keyword evidence="2" id="KW-1185">Reference proteome</keyword>